<keyword evidence="2" id="KW-1185">Reference proteome</keyword>
<proteinExistence type="predicted"/>
<reference evidence="2" key="1">
    <citation type="submission" date="2017-05" db="EMBL/GenBank/DDBJ databases">
        <authorList>
            <person name="Rodrigo-Torres L."/>
            <person name="Arahal R. D."/>
            <person name="Lucena T."/>
        </authorList>
    </citation>
    <scope>NUCLEOTIDE SEQUENCE [LARGE SCALE GENOMIC DNA]</scope>
    <source>
        <strain evidence="2">CECT 8489</strain>
    </source>
</reference>
<dbReference type="AlphaFoldDB" id="A0A238IYN9"/>
<protein>
    <submittedName>
        <fullName evidence="1">Uncharacterized protein</fullName>
    </submittedName>
</protein>
<evidence type="ECO:0000313" key="2">
    <source>
        <dbReference type="Proteomes" id="UP000201838"/>
    </source>
</evidence>
<gene>
    <name evidence="1" type="ORF">BOA8489_00892</name>
</gene>
<dbReference type="OrthoDB" id="7868328at2"/>
<accession>A0A238IYN9</accession>
<dbReference type="PROSITE" id="PS51257">
    <property type="entry name" value="PROKAR_LIPOPROTEIN"/>
    <property type="match status" value="1"/>
</dbReference>
<sequence>MREALISLPATGAILLFSACGGGGGGGSSLEAYASQLAAFGSDPTLASRTPDATVNALNASATYNGVVNIGTDAASNPAGAAAYYGGLSVTVDFTNASATDSLSGTAGNFVQYFSEIASPKTGGAVSGSISLVGNLTGSNESGIGDGLNGTAAGTIDGINVSYTFDGSIDGLAGNGMSLFFSGANADSSGGVGLAVD</sequence>
<name>A0A238IYN9_9RHOB</name>
<dbReference type="EMBL" id="FXXQ01000002">
    <property type="protein sequence ID" value="SMX22794.1"/>
    <property type="molecule type" value="Genomic_DNA"/>
</dbReference>
<dbReference type="Proteomes" id="UP000201838">
    <property type="component" value="Unassembled WGS sequence"/>
</dbReference>
<organism evidence="1 2">
    <name type="scientific">Boseongicola aestuarii</name>
    <dbReference type="NCBI Taxonomy" id="1470561"/>
    <lineage>
        <taxon>Bacteria</taxon>
        <taxon>Pseudomonadati</taxon>
        <taxon>Pseudomonadota</taxon>
        <taxon>Alphaproteobacteria</taxon>
        <taxon>Rhodobacterales</taxon>
        <taxon>Paracoccaceae</taxon>
        <taxon>Boseongicola</taxon>
    </lineage>
</organism>
<dbReference type="RefSeq" id="WP_141138234.1">
    <property type="nucleotide sequence ID" value="NZ_FXXQ01000002.1"/>
</dbReference>
<evidence type="ECO:0000313" key="1">
    <source>
        <dbReference type="EMBL" id="SMX22794.1"/>
    </source>
</evidence>